<accession>A0ABX5T0V4</accession>
<feature type="region of interest" description="Disordered" evidence="1">
    <location>
        <begin position="1"/>
        <end position="50"/>
    </location>
</feature>
<evidence type="ECO:0000256" key="1">
    <source>
        <dbReference type="SAM" id="MobiDB-lite"/>
    </source>
</evidence>
<evidence type="ECO:0000313" key="2">
    <source>
        <dbReference type="EMBL" id="QBR90699.1"/>
    </source>
</evidence>
<sequence>MAGGGIAIGAAIADEDDDDDDRQTSMTTDAPNEDDEDAAADLGDAGTSSADELMEIIDAAAAEAEGEPVAIDAERDGAWDVQFRTEAGEETEVRVAADGTATVIATEAADADDAAPTGSLDADTVEALVSAALAEVDGRVIDLEIDDDTTSPYSVTVVAQDGRAVDIALDAEMTVVTSDRD</sequence>
<dbReference type="EMBL" id="CP038266">
    <property type="protein sequence ID" value="QBR90699.1"/>
    <property type="molecule type" value="Genomic_DNA"/>
</dbReference>
<dbReference type="Proteomes" id="UP000295748">
    <property type="component" value="Chromosome"/>
</dbReference>
<gene>
    <name evidence="2" type="ORF">E4K62_10640</name>
</gene>
<proteinExistence type="predicted"/>
<evidence type="ECO:0000313" key="3">
    <source>
        <dbReference type="Proteomes" id="UP000295748"/>
    </source>
</evidence>
<dbReference type="Gene3D" id="3.30.505.20">
    <property type="match status" value="1"/>
</dbReference>
<reference evidence="2 3" key="1">
    <citation type="submission" date="2019-03" db="EMBL/GenBank/DDBJ databases">
        <authorList>
            <person name="Dong K."/>
        </authorList>
    </citation>
    <scope>NUCLEOTIDE SEQUENCE [LARGE SCALE GENOMIC DNA]</scope>
    <source>
        <strain evidence="3">dk512</strain>
    </source>
</reference>
<evidence type="ECO:0008006" key="4">
    <source>
        <dbReference type="Google" id="ProtNLM"/>
    </source>
</evidence>
<keyword evidence="3" id="KW-1185">Reference proteome</keyword>
<feature type="compositionally biased region" description="Low complexity" evidence="1">
    <location>
        <begin position="40"/>
        <end position="50"/>
    </location>
</feature>
<protein>
    <recommendedName>
        <fullName evidence="4">PepSY domain-containing protein</fullName>
    </recommendedName>
</protein>
<organism evidence="2 3">
    <name type="scientific">Microbacterium wangchenii</name>
    <dbReference type="NCBI Taxonomy" id="2541726"/>
    <lineage>
        <taxon>Bacteria</taxon>
        <taxon>Bacillati</taxon>
        <taxon>Actinomycetota</taxon>
        <taxon>Actinomycetes</taxon>
        <taxon>Micrococcales</taxon>
        <taxon>Microbacteriaceae</taxon>
        <taxon>Microbacterium</taxon>
    </lineage>
</organism>
<name>A0ABX5T0V4_9MICO</name>